<protein>
    <submittedName>
        <fullName evidence="1">Uncharacterized protein</fullName>
    </submittedName>
</protein>
<comment type="caution">
    <text evidence="1">The sequence shown here is derived from an EMBL/GenBank/DDBJ whole genome shotgun (WGS) entry which is preliminary data.</text>
</comment>
<organism evidence="1 2">
    <name type="scientific">Mycena rosella</name>
    <name type="common">Pink bonnet</name>
    <name type="synonym">Agaricus rosellus</name>
    <dbReference type="NCBI Taxonomy" id="1033263"/>
    <lineage>
        <taxon>Eukaryota</taxon>
        <taxon>Fungi</taxon>
        <taxon>Dikarya</taxon>
        <taxon>Basidiomycota</taxon>
        <taxon>Agaricomycotina</taxon>
        <taxon>Agaricomycetes</taxon>
        <taxon>Agaricomycetidae</taxon>
        <taxon>Agaricales</taxon>
        <taxon>Marasmiineae</taxon>
        <taxon>Mycenaceae</taxon>
        <taxon>Mycena</taxon>
    </lineage>
</organism>
<keyword evidence="2" id="KW-1185">Reference proteome</keyword>
<dbReference type="EMBL" id="JARKIE010000271">
    <property type="protein sequence ID" value="KAJ7659394.1"/>
    <property type="molecule type" value="Genomic_DNA"/>
</dbReference>
<evidence type="ECO:0000313" key="2">
    <source>
        <dbReference type="Proteomes" id="UP001221757"/>
    </source>
</evidence>
<gene>
    <name evidence="1" type="ORF">B0H17DRAFT_1145342</name>
</gene>
<name>A0AAD7CTU9_MYCRO</name>
<evidence type="ECO:0000313" key="1">
    <source>
        <dbReference type="EMBL" id="KAJ7659394.1"/>
    </source>
</evidence>
<sequence>MCMSRRPSFMLPPELVELIIYHAWGYLSTSSHRHAYSMAQWMLVSHDWLQIVISVVFRDLWITSYAHIGYITHICRSNNPSFICELAGITDVPQHLAQTCRSLTISVYHSFEGEYASQCTELVEYATTDSHRDELLPGVARYRSQRHAMKSIATVIWDFTTHITALHFVLVDCTATYGGWNTLARIQYHVGMNEHYPLSLIALHVTVAYTSPPPALLLDAPRGTFFPPPSRWDLPWHCRFDGGRERGFCRVFDDGVSAARTGRVDSGVPCGGLTSDCARGRQGLARLRAPPAYRSVGPDWQRYDADSRGLAGADVLWPVREEAFYPTSKAAQSGSSRPDEEKLHLAPFEARLQATQVMSAWPRISFILPHFTTIRHDDPYSSFIQVLAIHILIY</sequence>
<accession>A0AAD7CTU9</accession>
<dbReference type="AlphaFoldDB" id="A0AAD7CTU9"/>
<proteinExistence type="predicted"/>
<dbReference type="Proteomes" id="UP001221757">
    <property type="component" value="Unassembled WGS sequence"/>
</dbReference>
<reference evidence="1" key="1">
    <citation type="submission" date="2023-03" db="EMBL/GenBank/DDBJ databases">
        <title>Massive genome expansion in bonnet fungi (Mycena s.s.) driven by repeated elements and novel gene families across ecological guilds.</title>
        <authorList>
            <consortium name="Lawrence Berkeley National Laboratory"/>
            <person name="Harder C.B."/>
            <person name="Miyauchi S."/>
            <person name="Viragh M."/>
            <person name="Kuo A."/>
            <person name="Thoen E."/>
            <person name="Andreopoulos B."/>
            <person name="Lu D."/>
            <person name="Skrede I."/>
            <person name="Drula E."/>
            <person name="Henrissat B."/>
            <person name="Morin E."/>
            <person name="Kohler A."/>
            <person name="Barry K."/>
            <person name="LaButti K."/>
            <person name="Morin E."/>
            <person name="Salamov A."/>
            <person name="Lipzen A."/>
            <person name="Mereny Z."/>
            <person name="Hegedus B."/>
            <person name="Baldrian P."/>
            <person name="Stursova M."/>
            <person name="Weitz H."/>
            <person name="Taylor A."/>
            <person name="Grigoriev I.V."/>
            <person name="Nagy L.G."/>
            <person name="Martin F."/>
            <person name="Kauserud H."/>
        </authorList>
    </citation>
    <scope>NUCLEOTIDE SEQUENCE</scope>
    <source>
        <strain evidence="1">CBHHK067</strain>
    </source>
</reference>